<dbReference type="AlphaFoldDB" id="A0A0A9G720"/>
<sequence length="125" mass="14229">MIIHTNSRRSTILKCCSITTRSSCMVQPPLQDQPTNTWGTCPVARVRGLASRRCSNLHGHHSFSSQRRRLRVLFRRGLRFRLISGSSYPLMQSQGHLTKHQALNQLSQPLQLQLQAQTTRKLPGL</sequence>
<accession>A0A0A9G720</accession>
<proteinExistence type="predicted"/>
<name>A0A0A9G720_ARUDO</name>
<organism evidence="1">
    <name type="scientific">Arundo donax</name>
    <name type="common">Giant reed</name>
    <name type="synonym">Donax arundinaceus</name>
    <dbReference type="NCBI Taxonomy" id="35708"/>
    <lineage>
        <taxon>Eukaryota</taxon>
        <taxon>Viridiplantae</taxon>
        <taxon>Streptophyta</taxon>
        <taxon>Embryophyta</taxon>
        <taxon>Tracheophyta</taxon>
        <taxon>Spermatophyta</taxon>
        <taxon>Magnoliopsida</taxon>
        <taxon>Liliopsida</taxon>
        <taxon>Poales</taxon>
        <taxon>Poaceae</taxon>
        <taxon>PACMAD clade</taxon>
        <taxon>Arundinoideae</taxon>
        <taxon>Arundineae</taxon>
        <taxon>Arundo</taxon>
    </lineage>
</organism>
<dbReference type="EMBL" id="GBRH01177614">
    <property type="protein sequence ID" value="JAE20282.1"/>
    <property type="molecule type" value="Transcribed_RNA"/>
</dbReference>
<reference evidence="1" key="2">
    <citation type="journal article" date="2015" name="Data Brief">
        <title>Shoot transcriptome of the giant reed, Arundo donax.</title>
        <authorList>
            <person name="Barrero R.A."/>
            <person name="Guerrero F.D."/>
            <person name="Moolhuijzen P."/>
            <person name="Goolsby J.A."/>
            <person name="Tidwell J."/>
            <person name="Bellgard S.E."/>
            <person name="Bellgard M.I."/>
        </authorList>
    </citation>
    <scope>NUCLEOTIDE SEQUENCE</scope>
    <source>
        <tissue evidence="1">Shoot tissue taken approximately 20 cm above the soil surface</tissue>
    </source>
</reference>
<evidence type="ECO:0000313" key="1">
    <source>
        <dbReference type="EMBL" id="JAE20282.1"/>
    </source>
</evidence>
<protein>
    <submittedName>
        <fullName evidence="1">Uncharacterized protein</fullName>
    </submittedName>
</protein>
<reference evidence="1" key="1">
    <citation type="submission" date="2014-09" db="EMBL/GenBank/DDBJ databases">
        <authorList>
            <person name="Magalhaes I.L.F."/>
            <person name="Oliveira U."/>
            <person name="Santos F.R."/>
            <person name="Vidigal T.H.D.A."/>
            <person name="Brescovit A.D."/>
            <person name="Santos A.J."/>
        </authorList>
    </citation>
    <scope>NUCLEOTIDE SEQUENCE</scope>
    <source>
        <tissue evidence="1">Shoot tissue taken approximately 20 cm above the soil surface</tissue>
    </source>
</reference>